<feature type="compositionally biased region" description="Polar residues" evidence="2">
    <location>
        <begin position="253"/>
        <end position="272"/>
    </location>
</feature>
<evidence type="ECO:0000313" key="6">
    <source>
        <dbReference type="Proteomes" id="UP000266188"/>
    </source>
</evidence>
<dbReference type="InterPro" id="IPR013937">
    <property type="entry name" value="Sorting_nexin_C"/>
</dbReference>
<feature type="region of interest" description="Disordered" evidence="2">
    <location>
        <begin position="252"/>
        <end position="272"/>
    </location>
</feature>
<dbReference type="PANTHER" id="PTHR22775:SF47">
    <property type="entry name" value="MEIOTICALLY UP-REGULATED GENE 122 PROTEIN"/>
    <property type="match status" value="1"/>
</dbReference>
<evidence type="ECO:0000259" key="4">
    <source>
        <dbReference type="PROSITE" id="PS51207"/>
    </source>
</evidence>
<feature type="compositionally biased region" description="Polar residues" evidence="2">
    <location>
        <begin position="553"/>
        <end position="564"/>
    </location>
</feature>
<dbReference type="AlphaFoldDB" id="A0A3A2Z3G2"/>
<evidence type="ECO:0000313" key="5">
    <source>
        <dbReference type="EMBL" id="RJE17608.1"/>
    </source>
</evidence>
<feature type="region of interest" description="Disordered" evidence="2">
    <location>
        <begin position="550"/>
        <end position="614"/>
    </location>
</feature>
<dbReference type="PANTHER" id="PTHR22775">
    <property type="entry name" value="SORTING NEXIN"/>
    <property type="match status" value="1"/>
</dbReference>
<feature type="region of interest" description="Disordered" evidence="2">
    <location>
        <begin position="124"/>
        <end position="158"/>
    </location>
</feature>
<evidence type="ECO:0000256" key="2">
    <source>
        <dbReference type="SAM" id="MobiDB-lite"/>
    </source>
</evidence>
<dbReference type="Pfam" id="PF00787">
    <property type="entry name" value="PX"/>
    <property type="match status" value="1"/>
</dbReference>
<dbReference type="STRING" id="2070753.A0A3A2Z3G2"/>
<dbReference type="Gene3D" id="3.30.1520.10">
    <property type="entry name" value="Phox-like domain"/>
    <property type="match status" value="1"/>
</dbReference>
<dbReference type="Pfam" id="PF02194">
    <property type="entry name" value="PXA"/>
    <property type="match status" value="1"/>
</dbReference>
<feature type="compositionally biased region" description="Polar residues" evidence="2">
    <location>
        <begin position="501"/>
        <end position="513"/>
    </location>
</feature>
<comment type="caution">
    <text evidence="5">The sequence shown here is derived from an EMBL/GenBank/DDBJ whole genome shotgun (WGS) entry which is preliminary data.</text>
</comment>
<gene>
    <name evidence="5" type="ORF">PHISCL_10056</name>
</gene>
<proteinExistence type="inferred from homology"/>
<feature type="compositionally biased region" description="Polar residues" evidence="2">
    <location>
        <begin position="461"/>
        <end position="474"/>
    </location>
</feature>
<dbReference type="SUPFAM" id="SSF64268">
    <property type="entry name" value="PX domain"/>
    <property type="match status" value="1"/>
</dbReference>
<dbReference type="InterPro" id="IPR036871">
    <property type="entry name" value="PX_dom_sf"/>
</dbReference>
<sequence>MNELSAAFQVSGEAKSPKQAITQYLQQYPDSSLANILEDHQQRTKLNMVADDILSGFLSPNAYDCTPVRNFLREVLAGVIFESTISNLSRPEFINTWIIHIFSEGESEIMNAIDAGVEGARNQGVTTSKSSVDVRNSSLGSVDNPGPSSQIPSKPDQQLNNIDKATFDALKETTRLSNVIAVQDAQAHNTQQGANTSSVAGTCSRESCNAAFVPSTPNVAQGPSNRQTEDFKADSNDQPQDTYELYAKEPVLSTHSSQTPSQAPVNSPISAGKSDGTSLTLYGAYVSVDDGSQSSDQGAIRSKPTSDYLLQIEPVPSRCTGWMVFRKYADFESLHETLETISRLNKIKSFTDKHPILPPWKGQAKQPLARNLERYLQDALQHEALAESNRMKRFLEKDTRLGHQSVNSSTKSGSLLPSQASFENMGKGFLDALTSAPKGFAGGSKNVISGVTGALGNVAASSRRTPSSFPVENNQDLKDPFNFTPDQVECSRSPRPLPKLDTNTQEDSSSSPFGETRASPAIETHCDDSSLASGVGVLNDTYCNPSLYDSRKSSLSVGKQSTADVQPYESDIDSQKFSGPCDDPINKKCNESAGLPSPDCGPAETPSYPSQTGADAVRRSNHSITNEETQIAIELIFAVINELYSMSSAWNIRKTLLNAAKSYILRPGSPNLEMIRASLQDSIIDPQTSDEALAQYLTNLRENAFPTEDELKAWPPSPSETEKEHLRDAARKVFVQRGIPQTLMSVMGAAASREALGKIFDCLQVETVARGLAFSLLMQALRAVIL</sequence>
<dbReference type="OrthoDB" id="41200at2759"/>
<evidence type="ECO:0000256" key="1">
    <source>
        <dbReference type="ARBA" id="ARBA00010883"/>
    </source>
</evidence>
<protein>
    <submittedName>
        <fullName evidence="5">PX domain-containing protein</fullName>
    </submittedName>
</protein>
<feature type="domain" description="PX" evidence="3">
    <location>
        <begin position="286"/>
        <end position="402"/>
    </location>
</feature>
<dbReference type="PROSITE" id="PS50195">
    <property type="entry name" value="PX"/>
    <property type="match status" value="1"/>
</dbReference>
<feature type="region of interest" description="Disordered" evidence="2">
    <location>
        <begin position="461"/>
        <end position="519"/>
    </location>
</feature>
<comment type="similarity">
    <text evidence="1">Belongs to the sorting nexin family.</text>
</comment>
<feature type="region of interest" description="Disordered" evidence="2">
    <location>
        <begin position="213"/>
        <end position="239"/>
    </location>
</feature>
<feature type="region of interest" description="Disordered" evidence="2">
    <location>
        <begin position="397"/>
        <end position="418"/>
    </location>
</feature>
<keyword evidence="6" id="KW-1185">Reference proteome</keyword>
<dbReference type="Pfam" id="PF08628">
    <property type="entry name" value="Nexin_C"/>
    <property type="match status" value="1"/>
</dbReference>
<accession>A0A3A2Z3G2</accession>
<dbReference type="InterPro" id="IPR003114">
    <property type="entry name" value="Phox_assoc"/>
</dbReference>
<dbReference type="EMBL" id="MVGC01000815">
    <property type="protein sequence ID" value="RJE17608.1"/>
    <property type="molecule type" value="Genomic_DNA"/>
</dbReference>
<reference evidence="6" key="1">
    <citation type="submission" date="2017-02" db="EMBL/GenBank/DDBJ databases">
        <authorList>
            <person name="Tafer H."/>
            <person name="Lopandic K."/>
        </authorList>
    </citation>
    <scope>NUCLEOTIDE SEQUENCE [LARGE SCALE GENOMIC DNA]</scope>
    <source>
        <strain evidence="6">CBS 366.77</strain>
    </source>
</reference>
<organism evidence="5 6">
    <name type="scientific">Aspergillus sclerotialis</name>
    <dbReference type="NCBI Taxonomy" id="2070753"/>
    <lineage>
        <taxon>Eukaryota</taxon>
        <taxon>Fungi</taxon>
        <taxon>Dikarya</taxon>
        <taxon>Ascomycota</taxon>
        <taxon>Pezizomycotina</taxon>
        <taxon>Eurotiomycetes</taxon>
        <taxon>Eurotiomycetidae</taxon>
        <taxon>Eurotiales</taxon>
        <taxon>Aspergillaceae</taxon>
        <taxon>Aspergillus</taxon>
        <taxon>Aspergillus subgen. Polypaecilum</taxon>
    </lineage>
</organism>
<dbReference type="Proteomes" id="UP000266188">
    <property type="component" value="Unassembled WGS sequence"/>
</dbReference>
<dbReference type="GO" id="GO:0035091">
    <property type="term" value="F:phosphatidylinositol binding"/>
    <property type="evidence" value="ECO:0007669"/>
    <property type="project" value="InterPro"/>
</dbReference>
<dbReference type="CDD" id="cd06093">
    <property type="entry name" value="PX_domain"/>
    <property type="match status" value="1"/>
</dbReference>
<feature type="compositionally biased region" description="Polar residues" evidence="2">
    <location>
        <begin position="215"/>
        <end position="226"/>
    </location>
</feature>
<name>A0A3A2Z3G2_9EURO</name>
<feature type="compositionally biased region" description="Polar residues" evidence="2">
    <location>
        <begin position="402"/>
        <end position="418"/>
    </location>
</feature>
<dbReference type="PROSITE" id="PS51207">
    <property type="entry name" value="PXA"/>
    <property type="match status" value="1"/>
</dbReference>
<evidence type="ECO:0000259" key="3">
    <source>
        <dbReference type="PROSITE" id="PS50195"/>
    </source>
</evidence>
<feature type="domain" description="PXA" evidence="4">
    <location>
        <begin position="1"/>
        <end position="106"/>
    </location>
</feature>
<dbReference type="InterPro" id="IPR001683">
    <property type="entry name" value="PX_dom"/>
</dbReference>